<name>A0ACB8RD97_9AGAM</name>
<evidence type="ECO:0000313" key="2">
    <source>
        <dbReference type="Proteomes" id="UP000814033"/>
    </source>
</evidence>
<keyword evidence="2" id="KW-1185">Reference proteome</keyword>
<organism evidence="1 2">
    <name type="scientific">Auriscalpium vulgare</name>
    <dbReference type="NCBI Taxonomy" id="40419"/>
    <lineage>
        <taxon>Eukaryota</taxon>
        <taxon>Fungi</taxon>
        <taxon>Dikarya</taxon>
        <taxon>Basidiomycota</taxon>
        <taxon>Agaricomycotina</taxon>
        <taxon>Agaricomycetes</taxon>
        <taxon>Russulales</taxon>
        <taxon>Auriscalpiaceae</taxon>
        <taxon>Auriscalpium</taxon>
    </lineage>
</organism>
<dbReference type="EMBL" id="MU276092">
    <property type="protein sequence ID" value="KAI0041947.1"/>
    <property type="molecule type" value="Genomic_DNA"/>
</dbReference>
<gene>
    <name evidence="1" type="ORF">FA95DRAFT_631481</name>
</gene>
<evidence type="ECO:0000313" key="1">
    <source>
        <dbReference type="EMBL" id="KAI0041947.1"/>
    </source>
</evidence>
<comment type="caution">
    <text evidence="1">The sequence shown here is derived from an EMBL/GenBank/DDBJ whole genome shotgun (WGS) entry which is preliminary data.</text>
</comment>
<reference evidence="1" key="1">
    <citation type="submission" date="2021-02" db="EMBL/GenBank/DDBJ databases">
        <authorList>
            <consortium name="DOE Joint Genome Institute"/>
            <person name="Ahrendt S."/>
            <person name="Looney B.P."/>
            <person name="Miyauchi S."/>
            <person name="Morin E."/>
            <person name="Drula E."/>
            <person name="Courty P.E."/>
            <person name="Chicoki N."/>
            <person name="Fauchery L."/>
            <person name="Kohler A."/>
            <person name="Kuo A."/>
            <person name="Labutti K."/>
            <person name="Pangilinan J."/>
            <person name="Lipzen A."/>
            <person name="Riley R."/>
            <person name="Andreopoulos W."/>
            <person name="He G."/>
            <person name="Johnson J."/>
            <person name="Barry K.W."/>
            <person name="Grigoriev I.V."/>
            <person name="Nagy L."/>
            <person name="Hibbett D."/>
            <person name="Henrissat B."/>
            <person name="Matheny P.B."/>
            <person name="Labbe J."/>
            <person name="Martin F."/>
        </authorList>
    </citation>
    <scope>NUCLEOTIDE SEQUENCE</scope>
    <source>
        <strain evidence="1">FP105234-sp</strain>
    </source>
</reference>
<sequence length="192" mass="20981">MHANPPKQTCQTPLGARDTSEPTSPSSPSRSGPVSMQCGVCLLSSSSERTSVTRRRQWDVLMQALTFSPIRGQSSFRYAARRAGGARCAQKHSKRKGARRQCRQRTRPWARLAAAGICLCHASSTLRARAEHQRMHHFRTTMATSMCRALPNPYITGFAVAGPCHLLPGRVSKPLFSDWLSSPGRGLPGVIG</sequence>
<reference evidence="1" key="2">
    <citation type="journal article" date="2022" name="New Phytol.">
        <title>Evolutionary transition to the ectomycorrhizal habit in the genomes of a hyperdiverse lineage of mushroom-forming fungi.</title>
        <authorList>
            <person name="Looney B."/>
            <person name="Miyauchi S."/>
            <person name="Morin E."/>
            <person name="Drula E."/>
            <person name="Courty P.E."/>
            <person name="Kohler A."/>
            <person name="Kuo A."/>
            <person name="LaButti K."/>
            <person name="Pangilinan J."/>
            <person name="Lipzen A."/>
            <person name="Riley R."/>
            <person name="Andreopoulos W."/>
            <person name="He G."/>
            <person name="Johnson J."/>
            <person name="Nolan M."/>
            <person name="Tritt A."/>
            <person name="Barry K.W."/>
            <person name="Grigoriev I.V."/>
            <person name="Nagy L.G."/>
            <person name="Hibbett D."/>
            <person name="Henrissat B."/>
            <person name="Matheny P.B."/>
            <person name="Labbe J."/>
            <person name="Martin F.M."/>
        </authorList>
    </citation>
    <scope>NUCLEOTIDE SEQUENCE</scope>
    <source>
        <strain evidence="1">FP105234-sp</strain>
    </source>
</reference>
<protein>
    <submittedName>
        <fullName evidence="1">Uncharacterized protein</fullName>
    </submittedName>
</protein>
<dbReference type="Proteomes" id="UP000814033">
    <property type="component" value="Unassembled WGS sequence"/>
</dbReference>
<accession>A0ACB8RD97</accession>
<proteinExistence type="predicted"/>